<feature type="chain" id="PRO_5039898747" evidence="2">
    <location>
        <begin position="19"/>
        <end position="184"/>
    </location>
</feature>
<evidence type="ECO:0000313" key="4">
    <source>
        <dbReference type="Proteomes" id="UP000265618"/>
    </source>
</evidence>
<evidence type="ECO:0000313" key="3">
    <source>
        <dbReference type="EMBL" id="GIQ80652.1"/>
    </source>
</evidence>
<accession>A0A9K3GFA6</accession>
<dbReference type="EMBL" id="BDIP01000214">
    <property type="protein sequence ID" value="GIQ80652.1"/>
    <property type="molecule type" value="Genomic_DNA"/>
</dbReference>
<sequence length="184" mass="19565">MTPNIFLVALALVALALSTTQVFSDATGSFGVDYIEYADNMDETWVINVDPLPETVELRVSGETEANSDIVSIYKASCTSSGTIETGTSTQVGESLSGDIMSVNVSVDLDQTYNCVYVNFQTNDSFSSYDGFEVEYCTDDTCTDDDSHIVALVLALVAVVAVGGALIYAGLKCGICDGKHSIME</sequence>
<proteinExistence type="predicted"/>
<dbReference type="AlphaFoldDB" id="A0A9K3GFA6"/>
<dbReference type="Gene3D" id="2.60.120.290">
    <property type="entry name" value="Spermadhesin, CUB domain"/>
    <property type="match status" value="1"/>
</dbReference>
<protein>
    <submittedName>
        <fullName evidence="3">Uncharacterized protein</fullName>
    </submittedName>
</protein>
<keyword evidence="1" id="KW-0812">Transmembrane</keyword>
<keyword evidence="4" id="KW-1185">Reference proteome</keyword>
<reference evidence="3 4" key="1">
    <citation type="journal article" date="2018" name="PLoS ONE">
        <title>The draft genome of Kipferlia bialata reveals reductive genome evolution in fornicate parasites.</title>
        <authorList>
            <person name="Tanifuji G."/>
            <person name="Takabayashi S."/>
            <person name="Kume K."/>
            <person name="Takagi M."/>
            <person name="Nakayama T."/>
            <person name="Kamikawa R."/>
            <person name="Inagaki Y."/>
            <person name="Hashimoto T."/>
        </authorList>
    </citation>
    <scope>NUCLEOTIDE SEQUENCE [LARGE SCALE GENOMIC DNA]</scope>
    <source>
        <strain evidence="3">NY0173</strain>
    </source>
</reference>
<dbReference type="Proteomes" id="UP000265618">
    <property type="component" value="Unassembled WGS sequence"/>
</dbReference>
<feature type="transmembrane region" description="Helical" evidence="1">
    <location>
        <begin position="149"/>
        <end position="171"/>
    </location>
</feature>
<evidence type="ECO:0000256" key="2">
    <source>
        <dbReference type="SAM" id="SignalP"/>
    </source>
</evidence>
<evidence type="ECO:0000256" key="1">
    <source>
        <dbReference type="SAM" id="Phobius"/>
    </source>
</evidence>
<comment type="caution">
    <text evidence="3">The sequence shown here is derived from an EMBL/GenBank/DDBJ whole genome shotgun (WGS) entry which is preliminary data.</text>
</comment>
<name>A0A9K3GFA6_9EUKA</name>
<dbReference type="InterPro" id="IPR035914">
    <property type="entry name" value="Sperma_CUB_dom_sf"/>
</dbReference>
<keyword evidence="1" id="KW-1133">Transmembrane helix</keyword>
<keyword evidence="1" id="KW-0472">Membrane</keyword>
<feature type="signal peptide" evidence="2">
    <location>
        <begin position="1"/>
        <end position="18"/>
    </location>
</feature>
<keyword evidence="2" id="KW-0732">Signal</keyword>
<gene>
    <name evidence="3" type="ORF">KIPB_001483</name>
</gene>
<organism evidence="3 4">
    <name type="scientific">Kipferlia bialata</name>
    <dbReference type="NCBI Taxonomy" id="797122"/>
    <lineage>
        <taxon>Eukaryota</taxon>
        <taxon>Metamonada</taxon>
        <taxon>Carpediemonas-like organisms</taxon>
        <taxon>Kipferlia</taxon>
    </lineage>
</organism>